<dbReference type="EMBL" id="AP018732">
    <property type="protein sequence ID" value="BBE42446.1"/>
    <property type="molecule type" value="Genomic_DNA"/>
</dbReference>
<dbReference type="AlphaFoldDB" id="A0A4P2VCV3"/>
<dbReference type="InterPro" id="IPR001650">
    <property type="entry name" value="Helicase_C-like"/>
</dbReference>
<dbReference type="Gene3D" id="3.40.50.10810">
    <property type="entry name" value="Tandem AAA-ATPase domain"/>
    <property type="match status" value="1"/>
</dbReference>
<dbReference type="Pfam" id="PF13020">
    <property type="entry name" value="NOV_C"/>
    <property type="match status" value="1"/>
</dbReference>
<gene>
    <name evidence="7" type="ORF">NAS2_1057</name>
</gene>
<evidence type="ECO:0000313" key="8">
    <source>
        <dbReference type="Proteomes" id="UP000509448"/>
    </source>
</evidence>
<keyword evidence="4" id="KW-0067">ATP-binding</keyword>
<organism evidence="7 8">
    <name type="scientific">Conexivisphaera calida</name>
    <dbReference type="NCBI Taxonomy" id="1874277"/>
    <lineage>
        <taxon>Archaea</taxon>
        <taxon>Nitrososphaerota</taxon>
        <taxon>Conexivisphaeria</taxon>
        <taxon>Conexivisphaerales</taxon>
        <taxon>Conexivisphaeraceae</taxon>
        <taxon>Conexivisphaera</taxon>
    </lineage>
</organism>
<dbReference type="SMART" id="SM00490">
    <property type="entry name" value="HELICc"/>
    <property type="match status" value="1"/>
</dbReference>
<keyword evidence="1" id="KW-0547">Nucleotide-binding</keyword>
<name>A0A4P2VCV3_9ARCH</name>
<dbReference type="InterPro" id="IPR027417">
    <property type="entry name" value="P-loop_NTPase"/>
</dbReference>
<keyword evidence="8" id="KW-1185">Reference proteome</keyword>
<evidence type="ECO:0000256" key="4">
    <source>
        <dbReference type="ARBA" id="ARBA00022840"/>
    </source>
</evidence>
<dbReference type="PANTHER" id="PTHR45766">
    <property type="entry name" value="DNA ANNEALING HELICASE AND ENDONUCLEASE ZRANB3 FAMILY MEMBER"/>
    <property type="match status" value="1"/>
</dbReference>
<reference evidence="7 8" key="1">
    <citation type="journal article" date="2019" name="ISME J.">
        <title>Isolation and characterization of a thermophilic sulfur- and iron-reducing thaumarchaeote from a terrestrial acidic hot spring.</title>
        <authorList>
            <person name="Kato S."/>
            <person name="Itoh T."/>
            <person name="Yuki M."/>
            <person name="Nagamori M."/>
            <person name="Ohnishi M."/>
            <person name="Uematsu K."/>
            <person name="Suzuki K."/>
            <person name="Takashina T."/>
            <person name="Ohkuma M."/>
        </authorList>
    </citation>
    <scope>NUCLEOTIDE SEQUENCE [LARGE SCALE GENOMIC DNA]</scope>
    <source>
        <strain evidence="7 8">NAS-02</strain>
    </source>
</reference>
<proteinExistence type="predicted"/>
<dbReference type="InterPro" id="IPR024975">
    <property type="entry name" value="NOV_C"/>
</dbReference>
<feature type="domain" description="Helicase C-terminal" evidence="6">
    <location>
        <begin position="381"/>
        <end position="542"/>
    </location>
</feature>
<protein>
    <submittedName>
        <fullName evidence="7">Superfamily II DNA/RNA helicases, SNF2 family</fullName>
    </submittedName>
</protein>
<dbReference type="PANTHER" id="PTHR45766:SF6">
    <property type="entry name" value="SWI_SNF-RELATED MATRIX-ASSOCIATED ACTIN-DEPENDENT REGULATOR OF CHROMATIN SUBFAMILY A-LIKE PROTEIN 1"/>
    <property type="match status" value="1"/>
</dbReference>
<sequence length="1032" mass="116200">MRGVDNPGLALRALRMDYMFNDTPCVQASLAKVDALPHQIGAVRSALGMAMSQGYVRLMIADDVGLGKTIEAGMIARELMARGRVGRILIVVPKSLALQWERELGEKFGVEAAVAWAGKELQGAVAEDVLIVPLGLARRRKNLEVLRRARWDLAIFDEAHNLTTEKVGQRVRKTRGYVAAEALAGSIPNVLLLTATPHHGKPVDFRYRLRLLDPNVPLDESSSIGEFVSRLVVRRLREEVRGYDGRPLIPGRESDFVRIRFNDAEREAYLALLDYVKEYYDLYRKTERRSYGLVAVVLQKRASSSMRALLRSLERRKGRLEAMLRGELRADPEEVERSVGSLGGLSPREEQYVIENVAGLDLQREVRVVEGLIGLCRAALGSDSKLRALREDVLGGLARGDAAGRPEKVIVFTQYRDTLEYLYDQLSKSGVGGVVKVHGRMGPDERMRAEESFRRQDGARVLIATDVASEGLNLQVARFMVNYDLPWNPTRLDQRIGRIHRYGQRGKVLAISMLVEDTVDNRIYEVLMEKLGTIREELGHVFDYAGLLIDESDLEAAVERAVVAGAERAAEELYEDVMRRKDAVVELEELLDRNRIRIPEGDPRCPEGDAIGEEEVRGFVLDAMSGLDPKCFQYDRGRDVFALVHAGCLEGGTVEVRPFRGTFSRDALASDPGLEYIGVEHPLVRRLLEILRPRGQLVLEAENKSVKGWLWLVRVEDSVRGVPVDCESNRTTDLSSKRVVALLEDEGRGRVVEVGLSAIDNLYGVQRWSGQPKDPPVERLEAVEGEVRREVDRVLEVLRTDVISRYTAEINRLSGLQRSAADVMERQRYASRLHAALDRQLDCTGRIDGLRESGHAVRKEVLAAIGLYPFGYSELGLDYSERLLESGRKGEELVMRCEKEEGASLEDLRDKFTAGVDLISYRPDGEVRYIEVKTVSGPSSKVYITQREWDVMSMSGRRRQRYLAELAPRELSVIARQSVYLYIVDLQAGDGCGSILRVKDPYGKLRDVVEKYKRFQFKIEIPYEDMRRILGL</sequence>
<dbReference type="GO" id="GO:0140097">
    <property type="term" value="F:catalytic activity, acting on DNA"/>
    <property type="evidence" value="ECO:0007669"/>
    <property type="project" value="UniProtKB-ARBA"/>
</dbReference>
<dbReference type="InterPro" id="IPR038718">
    <property type="entry name" value="SNF2-like_sf"/>
</dbReference>
<dbReference type="CDD" id="cd18793">
    <property type="entry name" value="SF2_C_SNF"/>
    <property type="match status" value="1"/>
</dbReference>
<accession>A0A4P2VCV3</accession>
<dbReference type="GO" id="GO:0004386">
    <property type="term" value="F:helicase activity"/>
    <property type="evidence" value="ECO:0007669"/>
    <property type="project" value="UniProtKB-KW"/>
</dbReference>
<evidence type="ECO:0000256" key="1">
    <source>
        <dbReference type="ARBA" id="ARBA00022741"/>
    </source>
</evidence>
<keyword evidence="2" id="KW-0378">Hydrolase</keyword>
<evidence type="ECO:0000256" key="3">
    <source>
        <dbReference type="ARBA" id="ARBA00022806"/>
    </source>
</evidence>
<keyword evidence="3 7" id="KW-0347">Helicase</keyword>
<dbReference type="InterPro" id="IPR049730">
    <property type="entry name" value="SNF2/RAD54-like_C"/>
</dbReference>
<evidence type="ECO:0000259" key="6">
    <source>
        <dbReference type="PROSITE" id="PS51194"/>
    </source>
</evidence>
<dbReference type="Pfam" id="PF00176">
    <property type="entry name" value="SNF2-rel_dom"/>
    <property type="match status" value="1"/>
</dbReference>
<dbReference type="GO" id="GO:0005524">
    <property type="term" value="F:ATP binding"/>
    <property type="evidence" value="ECO:0007669"/>
    <property type="project" value="UniProtKB-KW"/>
</dbReference>
<dbReference type="Proteomes" id="UP000509448">
    <property type="component" value="Chromosome"/>
</dbReference>
<dbReference type="KEGG" id="ccai:NAS2_1057"/>
<dbReference type="SUPFAM" id="SSF52540">
    <property type="entry name" value="P-loop containing nucleoside triphosphate hydrolases"/>
    <property type="match status" value="2"/>
</dbReference>
<dbReference type="CDD" id="cd18011">
    <property type="entry name" value="DEXDc_RapA"/>
    <property type="match status" value="1"/>
</dbReference>
<dbReference type="PROSITE" id="PS51194">
    <property type="entry name" value="HELICASE_CTER"/>
    <property type="match status" value="1"/>
</dbReference>
<evidence type="ECO:0000313" key="7">
    <source>
        <dbReference type="EMBL" id="BBE42446.1"/>
    </source>
</evidence>
<dbReference type="InterPro" id="IPR014001">
    <property type="entry name" value="Helicase_ATP-bd"/>
</dbReference>
<dbReference type="Gene3D" id="3.40.50.300">
    <property type="entry name" value="P-loop containing nucleotide triphosphate hydrolases"/>
    <property type="match status" value="1"/>
</dbReference>
<dbReference type="SMART" id="SM00487">
    <property type="entry name" value="DEXDc"/>
    <property type="match status" value="1"/>
</dbReference>
<dbReference type="InterPro" id="IPR000330">
    <property type="entry name" value="SNF2_N"/>
</dbReference>
<evidence type="ECO:0000256" key="2">
    <source>
        <dbReference type="ARBA" id="ARBA00022801"/>
    </source>
</evidence>
<evidence type="ECO:0000259" key="5">
    <source>
        <dbReference type="PROSITE" id="PS51192"/>
    </source>
</evidence>
<feature type="domain" description="Helicase ATP-binding" evidence="5">
    <location>
        <begin position="49"/>
        <end position="215"/>
    </location>
</feature>
<dbReference type="PROSITE" id="PS51192">
    <property type="entry name" value="HELICASE_ATP_BIND_1"/>
    <property type="match status" value="1"/>
</dbReference>
<dbReference type="InterPro" id="IPR057342">
    <property type="entry name" value="DEXDc_RapA"/>
</dbReference>
<dbReference type="GO" id="GO:0016787">
    <property type="term" value="F:hydrolase activity"/>
    <property type="evidence" value="ECO:0007669"/>
    <property type="project" value="UniProtKB-KW"/>
</dbReference>
<dbReference type="Pfam" id="PF00271">
    <property type="entry name" value="Helicase_C"/>
    <property type="match status" value="1"/>
</dbReference>